<reference evidence="6" key="2">
    <citation type="submission" date="2015-06" db="UniProtKB">
        <authorList>
            <consortium name="EnsemblMetazoa"/>
        </authorList>
    </citation>
    <scope>IDENTIFICATION</scope>
</reference>
<keyword evidence="1" id="KW-0594">Phospholipid biosynthesis</keyword>
<gene>
    <name evidence="6" type="primary">107361522</name>
</gene>
<dbReference type="SUPFAM" id="SSF56112">
    <property type="entry name" value="Protein kinase-like (PK-like)"/>
    <property type="match status" value="1"/>
</dbReference>
<evidence type="ECO:0000256" key="4">
    <source>
        <dbReference type="ARBA" id="ARBA00038211"/>
    </source>
</evidence>
<dbReference type="PANTHER" id="PTHR22603">
    <property type="entry name" value="CHOLINE/ETHANOALAMINE KINASE"/>
    <property type="match status" value="1"/>
</dbReference>
<dbReference type="GO" id="GO:0006646">
    <property type="term" value="P:phosphatidylethanolamine biosynthetic process"/>
    <property type="evidence" value="ECO:0007669"/>
    <property type="project" value="TreeGrafter"/>
</dbReference>
<evidence type="ECO:0000256" key="5">
    <source>
        <dbReference type="ARBA" id="ARBA00038874"/>
    </source>
</evidence>
<dbReference type="Gene3D" id="3.30.200.20">
    <property type="entry name" value="Phosphorylase Kinase, domain 1"/>
    <property type="match status" value="1"/>
</dbReference>
<name>T1K9T9_TETUR</name>
<keyword evidence="7" id="KW-1185">Reference proteome</keyword>
<dbReference type="GO" id="GO:0005737">
    <property type="term" value="C:cytoplasm"/>
    <property type="evidence" value="ECO:0007669"/>
    <property type="project" value="TreeGrafter"/>
</dbReference>
<comment type="similarity">
    <text evidence="4">Belongs to the choline/ethanolamine kinase family.</text>
</comment>
<dbReference type="Pfam" id="PF01633">
    <property type="entry name" value="Choline_kinase"/>
    <property type="match status" value="1"/>
</dbReference>
<dbReference type="KEGG" id="tut:107361522"/>
<dbReference type="Gene3D" id="3.90.1200.10">
    <property type="match status" value="1"/>
</dbReference>
<dbReference type="EnsemblMetazoa" id="tetur07g06150.1">
    <property type="protein sequence ID" value="tetur07g06150.1"/>
    <property type="gene ID" value="tetur07g06150"/>
</dbReference>
<dbReference type="EMBL" id="CAEY01001893">
    <property type="status" value="NOT_ANNOTATED_CDS"/>
    <property type="molecule type" value="Genomic_DNA"/>
</dbReference>
<keyword evidence="1" id="KW-0443">Lipid metabolism</keyword>
<dbReference type="PANTHER" id="PTHR22603:SF66">
    <property type="entry name" value="ETHANOLAMINE KINASE"/>
    <property type="match status" value="1"/>
</dbReference>
<proteinExistence type="inferred from homology"/>
<dbReference type="eggNOG" id="KOG2686">
    <property type="taxonomic scope" value="Eukaryota"/>
</dbReference>
<dbReference type="EC" id="2.7.1.82" evidence="5"/>
<evidence type="ECO:0000256" key="2">
    <source>
        <dbReference type="ARBA" id="ARBA00023264"/>
    </source>
</evidence>
<reference evidence="7" key="1">
    <citation type="submission" date="2011-08" db="EMBL/GenBank/DDBJ databases">
        <authorList>
            <person name="Rombauts S."/>
        </authorList>
    </citation>
    <scope>NUCLEOTIDE SEQUENCE</scope>
    <source>
        <strain evidence="7">London</strain>
    </source>
</reference>
<dbReference type="Proteomes" id="UP000015104">
    <property type="component" value="Unassembled WGS sequence"/>
</dbReference>
<comment type="pathway">
    <text evidence="3">Phospholipid metabolism; phosphatidylethanolamine biosynthesis; phosphatidylethanolamine from ethanolamine: step 1/3.</text>
</comment>
<dbReference type="GO" id="GO:0004305">
    <property type="term" value="F:ethanolamine kinase activity"/>
    <property type="evidence" value="ECO:0007669"/>
    <property type="project" value="UniProtKB-EC"/>
</dbReference>
<evidence type="ECO:0000313" key="7">
    <source>
        <dbReference type="Proteomes" id="UP000015104"/>
    </source>
</evidence>
<evidence type="ECO:0000256" key="1">
    <source>
        <dbReference type="ARBA" id="ARBA00023209"/>
    </source>
</evidence>
<protein>
    <recommendedName>
        <fullName evidence="5">ethanolamine kinase</fullName>
        <ecNumber evidence="5">2.7.1.82</ecNumber>
    </recommendedName>
</protein>
<sequence length="381" mass="44095">MYSEWTVKAKSICQSLLSGPWKNLSLDEITVDPITTGRSNRLFICSRPLVTSLNGPKPSKSHEESIFEQLKDEYGDVKVVVRFYGSDYTGEGNRYKCVTDEEELEILAILSSKGLSPRVLVPFTGGRIDEYVESIILPPNRLSQPTNLMIVAPKIAQYHSLQFRCQRDHDLVQIYRDNTEKACEKLETFDESIFAGCSDNSLELFRKVKTFITQKLGFRILSKMISTQHKRVFSHMDLINSNLLFPHPHLPHNPDDLMIIDVENSQNQFRGIDLGKFFCELYLADETKKFSSFYDSDIHIFVDCYLNQWFKIASQFNGIDPEIDNHEHLFLEMQLGILMALTFVIPWNVLHPNFDSLDMLQNSVSRIDLYTHFCERWSQIL</sequence>
<dbReference type="OrthoDB" id="5796092at2759"/>
<organism evidence="6 7">
    <name type="scientific">Tetranychus urticae</name>
    <name type="common">Two-spotted spider mite</name>
    <dbReference type="NCBI Taxonomy" id="32264"/>
    <lineage>
        <taxon>Eukaryota</taxon>
        <taxon>Metazoa</taxon>
        <taxon>Ecdysozoa</taxon>
        <taxon>Arthropoda</taxon>
        <taxon>Chelicerata</taxon>
        <taxon>Arachnida</taxon>
        <taxon>Acari</taxon>
        <taxon>Acariformes</taxon>
        <taxon>Trombidiformes</taxon>
        <taxon>Prostigmata</taxon>
        <taxon>Eleutherengona</taxon>
        <taxon>Raphignathae</taxon>
        <taxon>Tetranychoidea</taxon>
        <taxon>Tetranychidae</taxon>
        <taxon>Tetranychus</taxon>
    </lineage>
</organism>
<dbReference type="HOGENOM" id="CLU_726328_0_0_1"/>
<accession>T1K9T9</accession>
<keyword evidence="1" id="KW-0444">Lipid biosynthesis</keyword>
<keyword evidence="2" id="KW-1208">Phospholipid metabolism</keyword>
<evidence type="ECO:0000313" key="6">
    <source>
        <dbReference type="EnsemblMetazoa" id="tetur07g06150.1"/>
    </source>
</evidence>
<evidence type="ECO:0000256" key="3">
    <source>
        <dbReference type="ARBA" id="ARBA00037883"/>
    </source>
</evidence>
<dbReference type="AlphaFoldDB" id="T1K9T9"/>
<dbReference type="STRING" id="32264.T1K9T9"/>
<dbReference type="InterPro" id="IPR011009">
    <property type="entry name" value="Kinase-like_dom_sf"/>
</dbReference>